<dbReference type="Proteomes" id="UP000078250">
    <property type="component" value="Unassembled WGS sequence"/>
</dbReference>
<keyword evidence="2" id="KW-1185">Reference proteome</keyword>
<organism evidence="1 2">
    <name type="scientific">Proteus hauseri ATCC 700826</name>
    <dbReference type="NCBI Taxonomy" id="1354271"/>
    <lineage>
        <taxon>Bacteria</taxon>
        <taxon>Pseudomonadati</taxon>
        <taxon>Pseudomonadota</taxon>
        <taxon>Gammaproteobacteria</taxon>
        <taxon>Enterobacterales</taxon>
        <taxon>Morganellaceae</taxon>
        <taxon>Proteus</taxon>
    </lineage>
</organism>
<accession>A0AAJ3HUJ8</accession>
<protein>
    <recommendedName>
        <fullName evidence="3">Knr4/Smi1-like domain-containing protein</fullName>
    </recommendedName>
</protein>
<dbReference type="AlphaFoldDB" id="A0AAJ3HUJ8"/>
<comment type="caution">
    <text evidence="1">The sequence shown here is derived from an EMBL/GenBank/DDBJ whole genome shotgun (WGS) entry which is preliminary data.</text>
</comment>
<proteinExistence type="predicted"/>
<sequence>MNLENLNKILPPPIFSYEAGQNTEWPLIDNKYSFPNDYIEFITQYGSGKIDNFLTLFNPFSNNDDLNFFKQKEWIISDLSELNKSDPEYYLFPLYPNINGLLPIGITDNGDYLFWVISSDNSNLWNIAIIASRSPDIEYQQGNLTHFINNILSRKIRCMSFPEHFPSSNIVFNNNIFG</sequence>
<dbReference type="Pfam" id="PF14568">
    <property type="entry name" value="SUKH_6"/>
    <property type="match status" value="1"/>
</dbReference>
<dbReference type="InterPro" id="IPR037883">
    <property type="entry name" value="Knr4/Smi1-like_sf"/>
</dbReference>
<name>A0AAJ3HUJ8_PROHU</name>
<dbReference type="SUPFAM" id="SSF160631">
    <property type="entry name" value="SMI1/KNR4-like"/>
    <property type="match status" value="1"/>
</dbReference>
<dbReference type="RefSeq" id="WP_064718833.1">
    <property type="nucleotide sequence ID" value="NZ_LXEV01000014.1"/>
</dbReference>
<evidence type="ECO:0000313" key="1">
    <source>
        <dbReference type="EMBL" id="OAT48886.1"/>
    </source>
</evidence>
<reference evidence="1 2" key="1">
    <citation type="submission" date="2016-04" db="EMBL/GenBank/DDBJ databases">
        <title>ATOL: Assembling a taxonomically balanced genome-scale reconstruction of the evolutionary history of the Enterobacteriaceae.</title>
        <authorList>
            <person name="Plunkett G.III."/>
            <person name="Neeno-Eckwall E.C."/>
            <person name="Glasner J.D."/>
            <person name="Perna N.T."/>
        </authorList>
    </citation>
    <scope>NUCLEOTIDE SEQUENCE [LARGE SCALE GENOMIC DNA]</scope>
    <source>
        <strain evidence="1 2">ATCC 700826</strain>
    </source>
</reference>
<evidence type="ECO:0000313" key="2">
    <source>
        <dbReference type="Proteomes" id="UP000078250"/>
    </source>
</evidence>
<dbReference type="EMBL" id="LXEV01000014">
    <property type="protein sequence ID" value="OAT48886.1"/>
    <property type="molecule type" value="Genomic_DNA"/>
</dbReference>
<evidence type="ECO:0008006" key="3">
    <source>
        <dbReference type="Google" id="ProtNLM"/>
    </source>
</evidence>
<gene>
    <name evidence="1" type="ORF">M997_0808</name>
</gene>
<dbReference type="Gene3D" id="3.40.1580.10">
    <property type="entry name" value="SMI1/KNR4-like"/>
    <property type="match status" value="1"/>
</dbReference>